<reference evidence="1 2" key="1">
    <citation type="journal article" date="2014" name="J. Bacteriol.">
        <title>Characterization of novel virulent broad-host-range phages of Xylella fastidiosa and Xanthomonas.</title>
        <authorList>
            <person name="Ahern S.J."/>
            <person name="Das M."/>
            <person name="Bhowmick T.S."/>
            <person name="Young R."/>
            <person name="Gonzalez C.F."/>
        </authorList>
    </citation>
    <scope>NUCLEOTIDE SEQUENCE [LARGE SCALE GENOMIC DNA]</scope>
</reference>
<protein>
    <submittedName>
        <fullName evidence="1">Uncharacterized protein</fullName>
    </submittedName>
</protein>
<proteinExistence type="predicted"/>
<dbReference type="GeneID" id="17777830"/>
<dbReference type="SUPFAM" id="SSF56235">
    <property type="entry name" value="N-terminal nucleophile aminohydrolases (Ntn hydrolases)"/>
    <property type="match status" value="1"/>
</dbReference>
<dbReference type="RefSeq" id="YP_008858926.1">
    <property type="nucleotide sequence ID" value="NC_022982.1"/>
</dbReference>
<sequence length="134" mass="14149">MTTIAWDGEYLYSDSQSTADNTKSKCVKLFRAGKARLAFTGEVHRFPALVAAVAAGEDPLPLLGSETRMFHVLDGVLTIYDDGDSWTETAPAFAGSGSQFARGAHAAGASVAQAVRIAADLDLYSGGPVRRLRA</sequence>
<name>V5Q7S9_9CAUD</name>
<accession>V5Q7S9</accession>
<keyword evidence="2" id="KW-1185">Reference proteome</keyword>
<dbReference type="InterPro" id="IPR029055">
    <property type="entry name" value="Ntn_hydrolases_N"/>
</dbReference>
<dbReference type="OrthoDB" id="28327at10239"/>
<evidence type="ECO:0000313" key="2">
    <source>
        <dbReference type="Proteomes" id="UP000018622"/>
    </source>
</evidence>
<gene>
    <name evidence="1" type="ORF">Paz_51</name>
</gene>
<dbReference type="EMBL" id="KF626666">
    <property type="protein sequence ID" value="AHB12148.1"/>
    <property type="molecule type" value="Genomic_DNA"/>
</dbReference>
<organism evidence="1 2">
    <name type="scientific">Xylella phage Paz</name>
    <dbReference type="NCBI Taxonomy" id="1415145"/>
    <lineage>
        <taxon>Viruses</taxon>
        <taxon>Duplodnaviria</taxon>
        <taxon>Heunggongvirae</taxon>
        <taxon>Uroviricota</taxon>
        <taxon>Caudoviricetes</taxon>
        <taxon>Autographivirales</taxon>
        <taxon>Autonotataviridae</taxon>
        <taxon>Gujervirinae</taxon>
        <taxon>Pazvirus</taxon>
        <taxon>Pazvirus paz</taxon>
    </lineage>
</organism>
<dbReference type="Proteomes" id="UP000018622">
    <property type="component" value="Segment"/>
</dbReference>
<evidence type="ECO:0000313" key="1">
    <source>
        <dbReference type="EMBL" id="AHB12148.1"/>
    </source>
</evidence>
<dbReference type="KEGG" id="vg:17777830"/>